<sequence length="380" mass="42570">MTSGKLEDGSEKGLKGHFREDFSHRARTGLAPRAGHVLRDAPYKRIACEEAWTFPDLVKAQVAYCESGAAPDDDSLKMARMFANMPSLQEMLQDLGDLRIAHMDELGIDRQLLLLTAPGVQVVKPGDGTALAIQANDIAAEACRNHPTRFSACAAFDPRDVAGSVKELERAAKLGLNGAVLNSHWQGHYLDEPEFWPILEALEANGLALYIHPTAPFNGAHYEKRGFFGALGGFPHDVWLHTMGLIMSGAFDRFPRLRLVIGHMGECMPLHLYRFDWMQGNADGRARPALFGDGEIRRLKHPASYYFRTNIWITTSGVGWEPAIRFCQEVLGPERVLYAMDYPYQQSYDEVAVYDRMAISDKDKKLLMEDNARTVFRIRG</sequence>
<dbReference type="InterPro" id="IPR006680">
    <property type="entry name" value="Amidohydro-rel"/>
</dbReference>
<accession>A0A3A1P0Z8</accession>
<dbReference type="GO" id="GO:0016831">
    <property type="term" value="F:carboxy-lyase activity"/>
    <property type="evidence" value="ECO:0007669"/>
    <property type="project" value="InterPro"/>
</dbReference>
<dbReference type="GO" id="GO:0019748">
    <property type="term" value="P:secondary metabolic process"/>
    <property type="evidence" value="ECO:0007669"/>
    <property type="project" value="TreeGrafter"/>
</dbReference>
<dbReference type="SUPFAM" id="SSF51556">
    <property type="entry name" value="Metallo-dependent hydrolases"/>
    <property type="match status" value="1"/>
</dbReference>
<organism evidence="3 4">
    <name type="scientific">Aurantiacibacter xanthus</name>
    <dbReference type="NCBI Taxonomy" id="1784712"/>
    <lineage>
        <taxon>Bacteria</taxon>
        <taxon>Pseudomonadati</taxon>
        <taxon>Pseudomonadota</taxon>
        <taxon>Alphaproteobacteria</taxon>
        <taxon>Sphingomonadales</taxon>
        <taxon>Erythrobacteraceae</taxon>
        <taxon>Aurantiacibacter</taxon>
    </lineage>
</organism>
<dbReference type="InterPro" id="IPR032465">
    <property type="entry name" value="ACMSD"/>
</dbReference>
<evidence type="ECO:0000313" key="4">
    <source>
        <dbReference type="Proteomes" id="UP000265366"/>
    </source>
</evidence>
<evidence type="ECO:0000256" key="1">
    <source>
        <dbReference type="ARBA" id="ARBA00023239"/>
    </source>
</evidence>
<keyword evidence="1" id="KW-0456">Lyase</keyword>
<protein>
    <submittedName>
        <fullName evidence="3">Amidohydrolase</fullName>
    </submittedName>
</protein>
<keyword evidence="3" id="KW-0378">Hydrolase</keyword>
<dbReference type="GO" id="GO:0016787">
    <property type="term" value="F:hydrolase activity"/>
    <property type="evidence" value="ECO:0007669"/>
    <property type="project" value="UniProtKB-KW"/>
</dbReference>
<gene>
    <name evidence="3" type="ORF">D2V17_18075</name>
</gene>
<dbReference type="PANTHER" id="PTHR21240:SF30">
    <property type="entry name" value="AMIDOHYDROLASE-RELATED DOMAIN-CONTAINING PROTEIN-RELATED"/>
    <property type="match status" value="1"/>
</dbReference>
<dbReference type="AlphaFoldDB" id="A0A3A1P0Z8"/>
<proteinExistence type="predicted"/>
<evidence type="ECO:0000313" key="3">
    <source>
        <dbReference type="EMBL" id="RIV81134.1"/>
    </source>
</evidence>
<dbReference type="PANTHER" id="PTHR21240">
    <property type="entry name" value="2-AMINO-3-CARBOXYLMUCONATE-6-SEMIALDEHYDE DECARBOXYLASE"/>
    <property type="match status" value="1"/>
</dbReference>
<reference evidence="3 4" key="1">
    <citation type="submission" date="2018-08" db="EMBL/GenBank/DDBJ databases">
        <title>Erythrobacter zhengii sp.nov., a bacterium isolated from deep-sea sediment.</title>
        <authorList>
            <person name="Fang C."/>
            <person name="Wu Y.-H."/>
            <person name="Sun C."/>
            <person name="Wang H."/>
            <person name="Cheng H."/>
            <person name="Meng F.-X."/>
            <person name="Wang C.-S."/>
            <person name="Xu X.-W."/>
        </authorList>
    </citation>
    <scope>NUCLEOTIDE SEQUENCE [LARGE SCALE GENOMIC DNA]</scope>
    <source>
        <strain evidence="3 4">CCTCC AB 2015396</strain>
    </source>
</reference>
<dbReference type="GO" id="GO:0005829">
    <property type="term" value="C:cytosol"/>
    <property type="evidence" value="ECO:0007669"/>
    <property type="project" value="TreeGrafter"/>
</dbReference>
<dbReference type="OrthoDB" id="149172at2"/>
<comment type="caution">
    <text evidence="3">The sequence shown here is derived from an EMBL/GenBank/DDBJ whole genome shotgun (WGS) entry which is preliminary data.</text>
</comment>
<dbReference type="InterPro" id="IPR032466">
    <property type="entry name" value="Metal_Hydrolase"/>
</dbReference>
<dbReference type="Gene3D" id="3.20.20.140">
    <property type="entry name" value="Metal-dependent hydrolases"/>
    <property type="match status" value="1"/>
</dbReference>
<dbReference type="RefSeq" id="WP_119594543.1">
    <property type="nucleotide sequence ID" value="NZ_QXFM01000139.1"/>
</dbReference>
<dbReference type="Proteomes" id="UP000265366">
    <property type="component" value="Unassembled WGS sequence"/>
</dbReference>
<evidence type="ECO:0000259" key="2">
    <source>
        <dbReference type="Pfam" id="PF04909"/>
    </source>
</evidence>
<dbReference type="Pfam" id="PF04909">
    <property type="entry name" value="Amidohydro_2"/>
    <property type="match status" value="1"/>
</dbReference>
<dbReference type="EMBL" id="QXFM01000139">
    <property type="protein sequence ID" value="RIV81134.1"/>
    <property type="molecule type" value="Genomic_DNA"/>
</dbReference>
<keyword evidence="4" id="KW-1185">Reference proteome</keyword>
<name>A0A3A1P0Z8_9SPHN</name>
<feature type="domain" description="Amidohydrolase-related" evidence="2">
    <location>
        <begin position="101"/>
        <end position="378"/>
    </location>
</feature>